<name>A0A6M5UHF3_9MICO</name>
<evidence type="ECO:0000256" key="1">
    <source>
        <dbReference type="ARBA" id="ARBA00004196"/>
    </source>
</evidence>
<organism evidence="6 7">
    <name type="scientific">Cellulosimicrobium protaetiae</name>
    <dbReference type="NCBI Taxonomy" id="2587808"/>
    <lineage>
        <taxon>Bacteria</taxon>
        <taxon>Bacillati</taxon>
        <taxon>Actinomycetota</taxon>
        <taxon>Actinomycetes</taxon>
        <taxon>Micrococcales</taxon>
        <taxon>Promicromonosporaceae</taxon>
        <taxon>Cellulosimicrobium</taxon>
    </lineage>
</organism>
<dbReference type="PROSITE" id="PS51257">
    <property type="entry name" value="PROKAR_LIPOPROTEIN"/>
    <property type="match status" value="1"/>
</dbReference>
<dbReference type="Proteomes" id="UP000451354">
    <property type="component" value="Chromosome"/>
</dbReference>
<evidence type="ECO:0000256" key="2">
    <source>
        <dbReference type="ARBA" id="ARBA00008520"/>
    </source>
</evidence>
<reference evidence="7" key="1">
    <citation type="journal article" date="2022" name="Int. J. Syst. Evol. Microbiol.">
        <title>Cellulosimicrobium protaetiae sp. nov., isolated from the gut of the larva of Protaetia brevitarsis seulensis.</title>
        <authorList>
            <person name="Le Han H."/>
            <person name="Nguyen T.T.H."/>
            <person name="Li Z."/>
            <person name="Shin N.R."/>
            <person name="Kim S.G."/>
        </authorList>
    </citation>
    <scope>NUCLEOTIDE SEQUENCE [LARGE SCALE GENOMIC DNA]</scope>
    <source>
        <strain evidence="7">BI34</strain>
    </source>
</reference>
<dbReference type="Pfam" id="PF13416">
    <property type="entry name" value="SBP_bac_8"/>
    <property type="match status" value="1"/>
</dbReference>
<proteinExistence type="inferred from homology"/>
<sequence>MKRTTPIAIGATAAVALTLTACGGGADGGAETTADGPVTLTLAGWSLDSTPEFQTLADAYHEANPDVTVDVVEYPAGNDYATAMTADLAAGTAPDVYVLKNLKDFVTYSNGAQLLDVSDVVGELDPATGGLDQYEAEDGKSYAVPYRQDSWVLYYDKDLFAQAGVAEPDGSWTWDDYDQAAQDISAALSGDGVKGTYLHNWQSTVQGFALAQGEDADLLSGDYSYLAPYYERALALQDAGAQVDFGTITTNTLTYQGEFGLQKAAMLPMGTWYTATLIAQQASGEANEFEWGIAPIPQADASTTGTDATPVTFGDPTGLGINPKVDEAKVAAAKDFLAFAAGEEGAQALAEIGITPALTNDAVTETFFALDGVPGDDLSKFAFSTHDTRPENPVATQTAIVQNILNDLHSAVMSGSTAVDAAVEEAGQRVQSEAGLG</sequence>
<gene>
    <name evidence="6" type="ORF">FIC82_011520</name>
</gene>
<dbReference type="SUPFAM" id="SSF53850">
    <property type="entry name" value="Periplasmic binding protein-like II"/>
    <property type="match status" value="1"/>
</dbReference>
<evidence type="ECO:0000256" key="4">
    <source>
        <dbReference type="ARBA" id="ARBA00022729"/>
    </source>
</evidence>
<dbReference type="GO" id="GO:0030313">
    <property type="term" value="C:cell envelope"/>
    <property type="evidence" value="ECO:0007669"/>
    <property type="project" value="UniProtKB-SubCell"/>
</dbReference>
<feature type="signal peptide" evidence="5">
    <location>
        <begin position="1"/>
        <end position="26"/>
    </location>
</feature>
<dbReference type="InterPro" id="IPR006059">
    <property type="entry name" value="SBP"/>
</dbReference>
<keyword evidence="3" id="KW-0813">Transport</keyword>
<evidence type="ECO:0000313" key="7">
    <source>
        <dbReference type="Proteomes" id="UP000451354"/>
    </source>
</evidence>
<feature type="chain" id="PRO_5026703595" evidence="5">
    <location>
        <begin position="27"/>
        <end position="437"/>
    </location>
</feature>
<dbReference type="EMBL" id="CP052757">
    <property type="protein sequence ID" value="QJW36725.1"/>
    <property type="molecule type" value="Genomic_DNA"/>
</dbReference>
<dbReference type="InterPro" id="IPR050490">
    <property type="entry name" value="Bact_solute-bd_prot1"/>
</dbReference>
<keyword evidence="7" id="KW-1185">Reference proteome</keyword>
<dbReference type="KEGG" id="cprt:FIC82_011520"/>
<dbReference type="PANTHER" id="PTHR43649:SF31">
    <property type="entry name" value="SN-GLYCEROL-3-PHOSPHATE-BINDING PERIPLASMIC PROTEIN UGPB"/>
    <property type="match status" value="1"/>
</dbReference>
<dbReference type="AlphaFoldDB" id="A0A6M5UHF3"/>
<evidence type="ECO:0000256" key="5">
    <source>
        <dbReference type="SAM" id="SignalP"/>
    </source>
</evidence>
<dbReference type="PANTHER" id="PTHR43649">
    <property type="entry name" value="ARABINOSE-BINDING PROTEIN-RELATED"/>
    <property type="match status" value="1"/>
</dbReference>
<dbReference type="RefSeq" id="WP_154798638.1">
    <property type="nucleotide sequence ID" value="NZ_CP052757.1"/>
</dbReference>
<keyword evidence="4 5" id="KW-0732">Signal</keyword>
<comment type="similarity">
    <text evidence="2">Belongs to the bacterial solute-binding protein 1 family.</text>
</comment>
<accession>A0A6M5UHF3</accession>
<evidence type="ECO:0000313" key="6">
    <source>
        <dbReference type="EMBL" id="QJW36725.1"/>
    </source>
</evidence>
<dbReference type="OrthoDB" id="1650177at2"/>
<evidence type="ECO:0000256" key="3">
    <source>
        <dbReference type="ARBA" id="ARBA00022448"/>
    </source>
</evidence>
<dbReference type="Gene3D" id="3.40.190.10">
    <property type="entry name" value="Periplasmic binding protein-like II"/>
    <property type="match status" value="1"/>
</dbReference>
<comment type="subcellular location">
    <subcellularLocation>
        <location evidence="1">Cell envelope</location>
    </subcellularLocation>
</comment>
<protein>
    <submittedName>
        <fullName evidence="6">Extracellular solute-binding protein</fullName>
    </submittedName>
</protein>